<gene>
    <name evidence="2" type="ORF">G7071_09975</name>
</gene>
<feature type="compositionally biased region" description="Basic residues" evidence="1">
    <location>
        <begin position="180"/>
        <end position="198"/>
    </location>
</feature>
<feature type="region of interest" description="Disordered" evidence="1">
    <location>
        <begin position="151"/>
        <end position="198"/>
    </location>
</feature>
<accession>A0A6G7YFP8</accession>
<proteinExistence type="predicted"/>
<organism evidence="2 3">
    <name type="scientific">Nocardioides piscis</name>
    <dbReference type="NCBI Taxonomy" id="2714938"/>
    <lineage>
        <taxon>Bacteria</taxon>
        <taxon>Bacillati</taxon>
        <taxon>Actinomycetota</taxon>
        <taxon>Actinomycetes</taxon>
        <taxon>Propionibacteriales</taxon>
        <taxon>Nocardioidaceae</taxon>
        <taxon>Nocardioides</taxon>
    </lineage>
</organism>
<name>A0A6G7YFP8_9ACTN</name>
<keyword evidence="3" id="KW-1185">Reference proteome</keyword>
<protein>
    <submittedName>
        <fullName evidence="2">Uncharacterized protein</fullName>
    </submittedName>
</protein>
<dbReference type="RefSeq" id="WP_166318098.1">
    <property type="nucleotide sequence ID" value="NZ_CP049866.1"/>
</dbReference>
<evidence type="ECO:0000313" key="2">
    <source>
        <dbReference type="EMBL" id="QIK75724.1"/>
    </source>
</evidence>
<reference evidence="2 3" key="1">
    <citation type="submission" date="2020-03" db="EMBL/GenBank/DDBJ databases">
        <title>Nocardioides sp. nov., isolated from fish.</title>
        <authorList>
            <person name="Hyun D.-W."/>
            <person name="Bae J.-W."/>
        </authorList>
    </citation>
    <scope>NUCLEOTIDE SEQUENCE [LARGE SCALE GENOMIC DNA]</scope>
    <source>
        <strain evidence="2 3">HDW12A</strain>
    </source>
</reference>
<evidence type="ECO:0000313" key="3">
    <source>
        <dbReference type="Proteomes" id="UP000502035"/>
    </source>
</evidence>
<evidence type="ECO:0000256" key="1">
    <source>
        <dbReference type="SAM" id="MobiDB-lite"/>
    </source>
</evidence>
<dbReference type="AlphaFoldDB" id="A0A6G7YFP8"/>
<dbReference type="Proteomes" id="UP000502035">
    <property type="component" value="Chromosome"/>
</dbReference>
<dbReference type="EMBL" id="CP049866">
    <property type="protein sequence ID" value="QIK75724.1"/>
    <property type="molecule type" value="Genomic_DNA"/>
</dbReference>
<dbReference type="KEGG" id="npi:G7071_09975"/>
<sequence>MPYRRWTRLGIVAVASHLGYELAVGVGVPGAPRIGVRPAVAGYALATAGAYRTAGRLPGPRGDRRFAAANGLFAAAVISHYASWPRATWHGLPWLVECEGIEGVLIVPYNMVLQVSAVAVVGGLVENLSAWPWALARGRPRRRTGTALADTARVRPSAGASGRPAGLVEPAAGNPDAKRQLRRHGHRQIPSSHGRHGS</sequence>